<sequence length="185" mass="20249">MSNHQTPAQPASGANKPPLSLNKDLIGGLIFLALSIGYGLSAQLIPYFPGDEYEPFTASTLPYVLAVLGTVLSATLVINAWREQQKNSQEQAAPKLKPIQGYDWSTVAKLLAIMVIYAMGLKWMGFVIATTFFLFAGFWVLGERRKKILFGASLPFVLVFWFALTQLLDIYLAPGQLFALIGFGG</sequence>
<evidence type="ECO:0000256" key="1">
    <source>
        <dbReference type="SAM" id="Phobius"/>
    </source>
</evidence>
<dbReference type="Pfam" id="PF07331">
    <property type="entry name" value="TctB"/>
    <property type="match status" value="1"/>
</dbReference>
<dbReference type="InterPro" id="IPR009936">
    <property type="entry name" value="DUF1468"/>
</dbReference>
<evidence type="ECO:0000313" key="4">
    <source>
        <dbReference type="Proteomes" id="UP000190064"/>
    </source>
</evidence>
<dbReference type="EMBL" id="MTSD02000005">
    <property type="protein sequence ID" value="OOV86698.1"/>
    <property type="molecule type" value="Genomic_DNA"/>
</dbReference>
<proteinExistence type="predicted"/>
<dbReference type="RefSeq" id="WP_078320152.1">
    <property type="nucleotide sequence ID" value="NZ_FXTS01000006.1"/>
</dbReference>
<feature type="transmembrane region" description="Helical" evidence="1">
    <location>
        <begin position="148"/>
        <end position="168"/>
    </location>
</feature>
<comment type="caution">
    <text evidence="3">The sequence shown here is derived from an EMBL/GenBank/DDBJ whole genome shotgun (WGS) entry which is preliminary data.</text>
</comment>
<feature type="transmembrane region" description="Helical" evidence="1">
    <location>
        <begin position="25"/>
        <end position="48"/>
    </location>
</feature>
<evidence type="ECO:0000259" key="2">
    <source>
        <dbReference type="Pfam" id="PF07331"/>
    </source>
</evidence>
<protein>
    <recommendedName>
        <fullName evidence="2">DUF1468 domain-containing protein</fullName>
    </recommendedName>
</protein>
<keyword evidence="1" id="KW-0472">Membrane</keyword>
<feature type="transmembrane region" description="Helical" evidence="1">
    <location>
        <begin position="123"/>
        <end position="141"/>
    </location>
</feature>
<keyword evidence="1" id="KW-1133">Transmembrane helix</keyword>
<organism evidence="3 4">
    <name type="scientific">Oceanospirillum linum</name>
    <dbReference type="NCBI Taxonomy" id="966"/>
    <lineage>
        <taxon>Bacteria</taxon>
        <taxon>Pseudomonadati</taxon>
        <taxon>Pseudomonadota</taxon>
        <taxon>Gammaproteobacteria</taxon>
        <taxon>Oceanospirillales</taxon>
        <taxon>Oceanospirillaceae</taxon>
        <taxon>Oceanospirillum</taxon>
    </lineage>
</organism>
<name>A0A1T1HA17_OCELI</name>
<feature type="transmembrane region" description="Helical" evidence="1">
    <location>
        <begin position="101"/>
        <end position="117"/>
    </location>
</feature>
<gene>
    <name evidence="3" type="ORF">BTA35_0212555</name>
</gene>
<reference evidence="3" key="1">
    <citation type="submission" date="2017-02" db="EMBL/GenBank/DDBJ databases">
        <title>Draft Genome Sequence of the Salt Water Bacterium Oceanospirillum linum ATCC 11336.</title>
        <authorList>
            <person name="Trachtenberg A.M."/>
            <person name="Carney J.G."/>
            <person name="Linnane J.D."/>
            <person name="Rheaume B.A."/>
            <person name="Pitts N.L."/>
            <person name="Mykles D.L."/>
            <person name="Maclea K.S."/>
        </authorList>
    </citation>
    <scope>NUCLEOTIDE SEQUENCE [LARGE SCALE GENOMIC DNA]</scope>
    <source>
        <strain evidence="3">ATCC 11336</strain>
    </source>
</reference>
<dbReference type="Proteomes" id="UP000190064">
    <property type="component" value="Unassembled WGS sequence"/>
</dbReference>
<dbReference type="STRING" id="966.BTA35_0212555"/>
<keyword evidence="4" id="KW-1185">Reference proteome</keyword>
<keyword evidence="1" id="KW-0812">Transmembrane</keyword>
<feature type="transmembrane region" description="Helical" evidence="1">
    <location>
        <begin position="60"/>
        <end position="81"/>
    </location>
</feature>
<feature type="domain" description="DUF1468" evidence="2">
    <location>
        <begin position="26"/>
        <end position="172"/>
    </location>
</feature>
<evidence type="ECO:0000313" key="3">
    <source>
        <dbReference type="EMBL" id="OOV86698.1"/>
    </source>
</evidence>
<accession>A0A1T1HA17</accession>
<dbReference type="AlphaFoldDB" id="A0A1T1HA17"/>